<evidence type="ECO:0000256" key="1">
    <source>
        <dbReference type="SAM" id="MobiDB-lite"/>
    </source>
</evidence>
<protein>
    <submittedName>
        <fullName evidence="2">Uncharacterized protein</fullName>
    </submittedName>
</protein>
<keyword evidence="3" id="KW-1185">Reference proteome</keyword>
<comment type="caution">
    <text evidence="2">The sequence shown here is derived from an EMBL/GenBank/DDBJ whole genome shotgun (WGS) entry which is preliminary data.</text>
</comment>
<dbReference type="EMBL" id="WIGM01001332">
    <property type="protein sequence ID" value="KAF6800933.1"/>
    <property type="molecule type" value="Genomic_DNA"/>
</dbReference>
<reference evidence="2" key="1">
    <citation type="journal article" date="2020" name="Phytopathology">
        <title>Genome Sequence Resources of Colletotrichum truncatum, C. plurivorum, C. musicola, and C. sojae: Four Species Pathogenic to Soybean (Glycine max).</title>
        <authorList>
            <person name="Rogerio F."/>
            <person name="Boufleur T.R."/>
            <person name="Ciampi-Guillardi M."/>
            <person name="Sukno S.A."/>
            <person name="Thon M.R."/>
            <person name="Massola Junior N.S."/>
            <person name="Baroncelli R."/>
        </authorList>
    </citation>
    <scope>NUCLEOTIDE SEQUENCE</scope>
    <source>
        <strain evidence="2">LFN0074</strain>
    </source>
</reference>
<dbReference type="Proteomes" id="UP000639643">
    <property type="component" value="Unassembled WGS sequence"/>
</dbReference>
<gene>
    <name evidence="2" type="ORF">CMUS01_15532</name>
</gene>
<feature type="region of interest" description="Disordered" evidence="1">
    <location>
        <begin position="295"/>
        <end position="315"/>
    </location>
</feature>
<proteinExistence type="predicted"/>
<organism evidence="2 3">
    <name type="scientific">Colletotrichum musicola</name>
    <dbReference type="NCBI Taxonomy" id="2175873"/>
    <lineage>
        <taxon>Eukaryota</taxon>
        <taxon>Fungi</taxon>
        <taxon>Dikarya</taxon>
        <taxon>Ascomycota</taxon>
        <taxon>Pezizomycotina</taxon>
        <taxon>Sordariomycetes</taxon>
        <taxon>Hypocreomycetidae</taxon>
        <taxon>Glomerellales</taxon>
        <taxon>Glomerellaceae</taxon>
        <taxon>Colletotrichum</taxon>
        <taxon>Colletotrichum orchidearum species complex</taxon>
    </lineage>
</organism>
<feature type="compositionally biased region" description="Pro residues" evidence="1">
    <location>
        <begin position="304"/>
        <end position="313"/>
    </location>
</feature>
<dbReference type="AlphaFoldDB" id="A0A8H6IWD8"/>
<accession>A0A8H6IWD8</accession>
<evidence type="ECO:0000313" key="3">
    <source>
        <dbReference type="Proteomes" id="UP000639643"/>
    </source>
</evidence>
<sequence length="341" mass="39107">MEPRQPPLERLPLHIVSNVLANLQTHEQLGIAVRSHRIFRDALKDDPAIPYTLVRNQIPASVLPFTIAVMESTQNNASDGPSDKAIYCILDHLEANILSTEVGINHNSLTILAFLTRTYEAVEVLTRAMYEEQLPLFVDKLGLDHRGTKITEQEAVRLGRALLRFQLMSNLFYPEKRFFTAFSPWVNEQLSCVYKYLERNVEQAFLEVAAHDVEWAGLEIEVGGFRGPMCGYTQWFSLLDSEREEFTLRWRDDIRLRGGTGFWPTEGFNFSRIRGLTEDDKRELMEQWRPEFEAWEEKHRPRSPATPPEPEPIPAGAILLRIPLPSCAWVTSDSGLNGRPF</sequence>
<name>A0A8H6IWD8_9PEZI</name>
<dbReference type="OrthoDB" id="5427059at2759"/>
<evidence type="ECO:0000313" key="2">
    <source>
        <dbReference type="EMBL" id="KAF6800933.1"/>
    </source>
</evidence>